<organism evidence="1 2">
    <name type="scientific">Pseudoalteromonas agarivorans DSM 14585</name>
    <dbReference type="NCBI Taxonomy" id="1312369"/>
    <lineage>
        <taxon>Bacteria</taxon>
        <taxon>Pseudomonadati</taxon>
        <taxon>Pseudomonadota</taxon>
        <taxon>Gammaproteobacteria</taxon>
        <taxon>Alteromonadales</taxon>
        <taxon>Pseudoalteromonadaceae</taxon>
        <taxon>Pseudoalteromonas</taxon>
    </lineage>
</organism>
<reference evidence="1" key="1">
    <citation type="submission" date="2015-03" db="EMBL/GenBank/DDBJ databases">
        <authorList>
            <person name="Xie B.-B."/>
            <person name="Rong J.-C."/>
            <person name="Qin Q.-L."/>
            <person name="Zhang Y.-Z."/>
        </authorList>
    </citation>
    <scope>NUCLEOTIDE SEQUENCE</scope>
    <source>
        <strain evidence="1">DSM 14585</strain>
    </source>
</reference>
<name>A0ACA8E1Q2_9GAMM</name>
<evidence type="ECO:0000313" key="2">
    <source>
        <dbReference type="Proteomes" id="UP000217277"/>
    </source>
</evidence>
<keyword evidence="2" id="KW-1185">Reference proteome</keyword>
<dbReference type="EMBL" id="CP011012">
    <property type="protein sequence ID" value="ATC84160.1"/>
    <property type="molecule type" value="Genomic_DNA"/>
</dbReference>
<gene>
    <name evidence="1" type="ORF">PAGA_b0207</name>
</gene>
<evidence type="ECO:0000313" key="1">
    <source>
        <dbReference type="EMBL" id="ATC84160.1"/>
    </source>
</evidence>
<protein>
    <submittedName>
        <fullName evidence="1">Uncharacterized protein</fullName>
    </submittedName>
</protein>
<sequence length="76" mass="8576">MSNVMDTINHQDKKRDFKMVMVLAFVLVAISFFAIGFIYAIAPQLNILATLLVIFGGINSFLIYYLIKKLESVTTT</sequence>
<dbReference type="Proteomes" id="UP000217277">
    <property type="component" value="Chromosome II"/>
</dbReference>
<accession>A0ACA8E1Q2</accession>
<proteinExistence type="predicted"/>